<feature type="non-terminal residue" evidence="1">
    <location>
        <position position="127"/>
    </location>
</feature>
<keyword evidence="2" id="KW-1185">Reference proteome</keyword>
<dbReference type="Proteomes" id="UP000243975">
    <property type="component" value="Unassembled WGS sequence"/>
</dbReference>
<organism evidence="1 2">
    <name type="scientific">Cynara cardunculus var. scolymus</name>
    <name type="common">Globe artichoke</name>
    <name type="synonym">Cynara scolymus</name>
    <dbReference type="NCBI Taxonomy" id="59895"/>
    <lineage>
        <taxon>Eukaryota</taxon>
        <taxon>Viridiplantae</taxon>
        <taxon>Streptophyta</taxon>
        <taxon>Embryophyta</taxon>
        <taxon>Tracheophyta</taxon>
        <taxon>Spermatophyta</taxon>
        <taxon>Magnoliopsida</taxon>
        <taxon>eudicotyledons</taxon>
        <taxon>Gunneridae</taxon>
        <taxon>Pentapetalae</taxon>
        <taxon>asterids</taxon>
        <taxon>campanulids</taxon>
        <taxon>Asterales</taxon>
        <taxon>Asteraceae</taxon>
        <taxon>Carduoideae</taxon>
        <taxon>Cardueae</taxon>
        <taxon>Carduinae</taxon>
        <taxon>Cynara</taxon>
    </lineage>
</organism>
<dbReference type="Gramene" id="KVI10988">
    <property type="protein sequence ID" value="KVI10988"/>
    <property type="gene ID" value="Ccrd_010607"/>
</dbReference>
<proteinExistence type="predicted"/>
<gene>
    <name evidence="1" type="ORF">Ccrd_010607</name>
</gene>
<reference evidence="1 2" key="1">
    <citation type="journal article" date="2016" name="Sci. Rep.">
        <title>The genome sequence of the outbreeding globe artichoke constructed de novo incorporating a phase-aware low-pass sequencing strategy of F1 progeny.</title>
        <authorList>
            <person name="Scaglione D."/>
            <person name="Reyes-Chin-Wo S."/>
            <person name="Acquadro A."/>
            <person name="Froenicke L."/>
            <person name="Portis E."/>
            <person name="Beitel C."/>
            <person name="Tirone M."/>
            <person name="Mauro R."/>
            <person name="Lo Monaco A."/>
            <person name="Mauromicale G."/>
            <person name="Faccioli P."/>
            <person name="Cattivelli L."/>
            <person name="Rieseberg L."/>
            <person name="Michelmore R."/>
            <person name="Lanteri S."/>
        </authorList>
    </citation>
    <scope>NUCLEOTIDE SEQUENCE [LARGE SCALE GENOMIC DNA]</scope>
    <source>
        <strain evidence="1">2C</strain>
    </source>
</reference>
<accession>A0A103YKZ1</accession>
<evidence type="ECO:0000313" key="2">
    <source>
        <dbReference type="Proteomes" id="UP000243975"/>
    </source>
</evidence>
<sequence length="127" mass="14016">DEDDSLTKKTIYSSKGVFLLPVVFATSVKLSLEGEPELELLFLTPTMPEEVPLVLHLEPQALHSTGFSGGPFLHNGVSVQHSNPSVSWRIHFTLRHCRMKGAIAAAFACDQVHYHVVFITHSAHEAN</sequence>
<dbReference type="EMBL" id="LEKV01000968">
    <property type="protein sequence ID" value="KVI10988.1"/>
    <property type="molecule type" value="Genomic_DNA"/>
</dbReference>
<dbReference type="AlphaFoldDB" id="A0A103YKZ1"/>
<protein>
    <submittedName>
        <fullName evidence="1">Uncharacterized protein</fullName>
    </submittedName>
</protein>
<evidence type="ECO:0000313" key="1">
    <source>
        <dbReference type="EMBL" id="KVI10988.1"/>
    </source>
</evidence>
<name>A0A103YKZ1_CYNCS</name>
<comment type="caution">
    <text evidence="1">The sequence shown here is derived from an EMBL/GenBank/DDBJ whole genome shotgun (WGS) entry which is preliminary data.</text>
</comment>